<reference evidence="3 4" key="1">
    <citation type="submission" date="2024-02" db="EMBL/GenBank/DDBJ databases">
        <title>First draft genome assembly of two strains of Seiridium cardinale.</title>
        <authorList>
            <person name="Emiliani G."/>
            <person name="Scali E."/>
        </authorList>
    </citation>
    <scope>NUCLEOTIDE SEQUENCE [LARGE SCALE GENOMIC DNA]</scope>
    <source>
        <strain evidence="3 4">BM-138-000479</strain>
    </source>
</reference>
<dbReference type="InterPro" id="IPR011009">
    <property type="entry name" value="Kinase-like_dom_sf"/>
</dbReference>
<dbReference type="Pfam" id="PF01636">
    <property type="entry name" value="APH"/>
    <property type="match status" value="1"/>
</dbReference>
<dbReference type="InterPro" id="IPR051678">
    <property type="entry name" value="AGP_Transferase"/>
</dbReference>
<sequence length="644" mass="72720">MEFKDELPVAQGQTSETYDSPSSTYATQDSRPATPQSQESLYNLGDDYYQPPTFWYPKIRALSKTLWPEARSETVFLAKGEYSKIFMISVFRDAGAEHDEYVLRLPEMEETLPNTVGVLQYLNRRIAENAESLVALKVPELVRWDCTKRNELEYPYVLLERMPGTNLQSCWVNLTHDQKVGVAKQVGQLYEEFTNIVSPLAGTFGVAPNPKTLEKSQLLDPEKILSIAALGGLFLNGSLTRTESDDAKNVLLSLDRLHSDLPGPAASETIFAPFKRRIHQLLPRYSSNPELAENCFNPLLEIIQDLEESGGFNNDDNNGHENSNFCLWHTDLRPSHIMVDNTNGEVPCITGILDWEEPLFGPRFMAAKAPRWLWRDDAAYADWTESRRQHDLEPLDKTDVEADGPENEEVKKVFDAVMGPEWCRMAYGTEYVVARRILDLSVLEDWATYHTYDLENLRNTWNEYCEKARAGTKEHELKRALEQLNLADETACQYMRVACAATGCTSDAIHAVVKRRCNQPAHSSACHRNFRGIMLANNMRYRLQTVRALASATGQGRTAGLPKSGDRGNPETADNMKVLCVEHGSSHPALPGWRKGKDLECFADFWLDFAVNSLKSGISDPSLHDDLAYTMRHPPTDTPHQPAR</sequence>
<feature type="region of interest" description="Disordered" evidence="1">
    <location>
        <begin position="553"/>
        <end position="572"/>
    </location>
</feature>
<dbReference type="Proteomes" id="UP001465668">
    <property type="component" value="Unassembled WGS sequence"/>
</dbReference>
<evidence type="ECO:0000259" key="2">
    <source>
        <dbReference type="Pfam" id="PF01636"/>
    </source>
</evidence>
<gene>
    <name evidence="3" type="ORF">SCAR479_12488</name>
</gene>
<dbReference type="EMBL" id="JARVKM010000085">
    <property type="protein sequence ID" value="KAK9770811.1"/>
    <property type="molecule type" value="Genomic_DNA"/>
</dbReference>
<feature type="region of interest" description="Disordered" evidence="1">
    <location>
        <begin position="1"/>
        <end position="42"/>
    </location>
</feature>
<dbReference type="InterPro" id="IPR002575">
    <property type="entry name" value="Aminoglycoside_PTrfase"/>
</dbReference>
<accession>A0ABR2XAR0</accession>
<feature type="domain" description="Aminoglycoside phosphotransferase" evidence="2">
    <location>
        <begin position="97"/>
        <end position="363"/>
    </location>
</feature>
<evidence type="ECO:0000256" key="1">
    <source>
        <dbReference type="SAM" id="MobiDB-lite"/>
    </source>
</evidence>
<dbReference type="PANTHER" id="PTHR21310:SF56">
    <property type="entry name" value="AMINOGLYCOSIDE PHOSPHOTRANSFERASE DOMAIN-CONTAINING PROTEIN"/>
    <property type="match status" value="1"/>
</dbReference>
<protein>
    <recommendedName>
        <fullName evidence="2">Aminoglycoside phosphotransferase domain-containing protein</fullName>
    </recommendedName>
</protein>
<name>A0ABR2XAR0_9PEZI</name>
<evidence type="ECO:0000313" key="3">
    <source>
        <dbReference type="EMBL" id="KAK9770811.1"/>
    </source>
</evidence>
<organism evidence="3 4">
    <name type="scientific">Seiridium cardinale</name>
    <dbReference type="NCBI Taxonomy" id="138064"/>
    <lineage>
        <taxon>Eukaryota</taxon>
        <taxon>Fungi</taxon>
        <taxon>Dikarya</taxon>
        <taxon>Ascomycota</taxon>
        <taxon>Pezizomycotina</taxon>
        <taxon>Sordariomycetes</taxon>
        <taxon>Xylariomycetidae</taxon>
        <taxon>Amphisphaeriales</taxon>
        <taxon>Sporocadaceae</taxon>
        <taxon>Seiridium</taxon>
    </lineage>
</organism>
<dbReference type="PANTHER" id="PTHR21310">
    <property type="entry name" value="AMINOGLYCOSIDE PHOSPHOTRANSFERASE-RELATED-RELATED"/>
    <property type="match status" value="1"/>
</dbReference>
<keyword evidence="4" id="KW-1185">Reference proteome</keyword>
<proteinExistence type="predicted"/>
<evidence type="ECO:0000313" key="4">
    <source>
        <dbReference type="Proteomes" id="UP001465668"/>
    </source>
</evidence>
<dbReference type="SUPFAM" id="SSF56112">
    <property type="entry name" value="Protein kinase-like (PK-like)"/>
    <property type="match status" value="1"/>
</dbReference>
<feature type="compositionally biased region" description="Polar residues" evidence="1">
    <location>
        <begin position="11"/>
        <end position="41"/>
    </location>
</feature>
<comment type="caution">
    <text evidence="3">The sequence shown here is derived from an EMBL/GenBank/DDBJ whole genome shotgun (WGS) entry which is preliminary data.</text>
</comment>